<dbReference type="Proteomes" id="UP000823990">
    <property type="component" value="Unassembled WGS sequence"/>
</dbReference>
<dbReference type="GO" id="GO:0009073">
    <property type="term" value="P:aromatic amino acid family biosynthetic process"/>
    <property type="evidence" value="ECO:0007669"/>
    <property type="project" value="UniProtKB-UniRule"/>
</dbReference>
<dbReference type="EMBL" id="DXHS01000017">
    <property type="protein sequence ID" value="HIW01908.1"/>
    <property type="molecule type" value="Genomic_DNA"/>
</dbReference>
<sequence length="121" mass="12919">MKVYAIRGATTVDANTEEEISAKSVALIKRIKEKNGLGGAVSIAISTTKDITASYPAKAVRESGVLDAPLFSCVEPDIDGALPMCIRMLVTVCTDDDGAEAKHVYMEGARVLRREFADEGI</sequence>
<evidence type="ECO:0000313" key="3">
    <source>
        <dbReference type="EMBL" id="HIW01908.1"/>
    </source>
</evidence>
<keyword evidence="2" id="KW-0028">Amino-acid biosynthesis</keyword>
<dbReference type="GO" id="GO:0046417">
    <property type="term" value="P:chorismate metabolic process"/>
    <property type="evidence" value="ECO:0007669"/>
    <property type="project" value="TreeGrafter"/>
</dbReference>
<dbReference type="SUPFAM" id="SSF55298">
    <property type="entry name" value="YjgF-like"/>
    <property type="match status" value="1"/>
</dbReference>
<gene>
    <name evidence="3" type="primary">aroH</name>
    <name evidence="3" type="ORF">H9892_00995</name>
</gene>
<reference evidence="3" key="2">
    <citation type="submission" date="2021-04" db="EMBL/GenBank/DDBJ databases">
        <authorList>
            <person name="Gilroy R."/>
        </authorList>
    </citation>
    <scope>NUCLEOTIDE SEQUENCE</scope>
    <source>
        <strain evidence="3">12435</strain>
    </source>
</reference>
<name>A0A9D1TQN5_9FIRM</name>
<dbReference type="AlphaFoldDB" id="A0A9D1TQN5"/>
<keyword evidence="2 3" id="KW-0413">Isomerase</keyword>
<dbReference type="Pfam" id="PF07736">
    <property type="entry name" value="CM_1"/>
    <property type="match status" value="1"/>
</dbReference>
<dbReference type="GO" id="GO:0008652">
    <property type="term" value="P:amino acid biosynthetic process"/>
    <property type="evidence" value="ECO:0007669"/>
    <property type="project" value="UniProtKB-UniRule"/>
</dbReference>
<accession>A0A9D1TQN5</accession>
<reference evidence="3" key="1">
    <citation type="journal article" date="2021" name="PeerJ">
        <title>Extensive microbial diversity within the chicken gut microbiome revealed by metagenomics and culture.</title>
        <authorList>
            <person name="Gilroy R."/>
            <person name="Ravi A."/>
            <person name="Getino M."/>
            <person name="Pursley I."/>
            <person name="Horton D.L."/>
            <person name="Alikhan N.F."/>
            <person name="Baker D."/>
            <person name="Gharbi K."/>
            <person name="Hall N."/>
            <person name="Watson M."/>
            <person name="Adriaenssens E.M."/>
            <person name="Foster-Nyarko E."/>
            <person name="Jarju S."/>
            <person name="Secka A."/>
            <person name="Antonio M."/>
            <person name="Oren A."/>
            <person name="Chaudhuri R.R."/>
            <person name="La Ragione R."/>
            <person name="Hildebrand F."/>
            <person name="Pallen M.J."/>
        </authorList>
    </citation>
    <scope>NUCLEOTIDE SEQUENCE</scope>
    <source>
        <strain evidence="3">12435</strain>
    </source>
</reference>
<dbReference type="EC" id="5.4.99.5" evidence="1 2"/>
<proteinExistence type="predicted"/>
<protein>
    <recommendedName>
        <fullName evidence="1 2">chorismate mutase</fullName>
        <ecNumber evidence="1 2">5.4.99.5</ecNumber>
    </recommendedName>
</protein>
<evidence type="ECO:0000313" key="4">
    <source>
        <dbReference type="Proteomes" id="UP000823990"/>
    </source>
</evidence>
<dbReference type="PANTHER" id="PTHR21164:SF0">
    <property type="entry name" value="CHORISMATE MUTASE AROH"/>
    <property type="match status" value="1"/>
</dbReference>
<dbReference type="PANTHER" id="PTHR21164">
    <property type="entry name" value="CHORISMATE MUTASE"/>
    <property type="match status" value="1"/>
</dbReference>
<dbReference type="InterPro" id="IPR035959">
    <property type="entry name" value="RutC-like_sf"/>
</dbReference>
<keyword evidence="2" id="KW-0057">Aromatic amino acid biosynthesis</keyword>
<comment type="catalytic activity">
    <reaction evidence="2">
        <text>chorismate = prephenate</text>
        <dbReference type="Rhea" id="RHEA:13897"/>
        <dbReference type="ChEBI" id="CHEBI:29748"/>
        <dbReference type="ChEBI" id="CHEBI:29934"/>
        <dbReference type="EC" id="5.4.99.5"/>
    </reaction>
</comment>
<organism evidence="3 4">
    <name type="scientific">Candidatus Protoclostridium stercorigallinarum</name>
    <dbReference type="NCBI Taxonomy" id="2838741"/>
    <lineage>
        <taxon>Bacteria</taxon>
        <taxon>Bacillati</taxon>
        <taxon>Bacillota</taxon>
        <taxon>Clostridia</taxon>
        <taxon>Candidatus Protoclostridium</taxon>
    </lineage>
</organism>
<comment type="caution">
    <text evidence="3">The sequence shown here is derived from an EMBL/GenBank/DDBJ whole genome shotgun (WGS) entry which is preliminary data.</text>
</comment>
<dbReference type="GO" id="GO:0004106">
    <property type="term" value="F:chorismate mutase activity"/>
    <property type="evidence" value="ECO:0007669"/>
    <property type="project" value="UniProtKB-UniRule"/>
</dbReference>
<dbReference type="NCBIfam" id="TIGR01796">
    <property type="entry name" value="CM_mono_aroH"/>
    <property type="match status" value="1"/>
</dbReference>
<evidence type="ECO:0000256" key="2">
    <source>
        <dbReference type="PROSITE-ProRule" id="PRU00514"/>
    </source>
</evidence>
<dbReference type="Gene3D" id="3.30.1330.40">
    <property type="entry name" value="RutC-like"/>
    <property type="match status" value="1"/>
</dbReference>
<evidence type="ECO:0000256" key="1">
    <source>
        <dbReference type="NCBIfam" id="TIGR01796"/>
    </source>
</evidence>
<dbReference type="InterPro" id="IPR008243">
    <property type="entry name" value="Chorismate_mutase_AroH"/>
</dbReference>
<dbReference type="PROSITE" id="PS51167">
    <property type="entry name" value="CHORISMATE_MUT_1"/>
    <property type="match status" value="1"/>
</dbReference>